<gene>
    <name evidence="14" type="ORF">CKO21_18295</name>
</gene>
<dbReference type="SUPFAM" id="SSF81665">
    <property type="entry name" value="Calcium ATPase, transmembrane domain M"/>
    <property type="match status" value="1"/>
</dbReference>
<dbReference type="Pfam" id="PF13246">
    <property type="entry name" value="Cation_ATPase"/>
    <property type="match status" value="1"/>
</dbReference>
<feature type="region of interest" description="Disordered" evidence="11">
    <location>
        <begin position="1"/>
        <end position="61"/>
    </location>
</feature>
<keyword evidence="15" id="KW-1185">Reference proteome</keyword>
<dbReference type="InterPro" id="IPR059000">
    <property type="entry name" value="ATPase_P-type_domA"/>
</dbReference>
<accession>A0A934QMR0</accession>
<protein>
    <submittedName>
        <fullName evidence="14">Carbonate dehydratase</fullName>
    </submittedName>
</protein>
<dbReference type="Pfam" id="PF00122">
    <property type="entry name" value="E1-E2_ATPase"/>
    <property type="match status" value="1"/>
</dbReference>
<dbReference type="Pfam" id="PF00689">
    <property type="entry name" value="Cation_ATPase_C"/>
    <property type="match status" value="1"/>
</dbReference>
<evidence type="ECO:0000256" key="2">
    <source>
        <dbReference type="ARBA" id="ARBA00005675"/>
    </source>
</evidence>
<feature type="transmembrane region" description="Helical" evidence="12">
    <location>
        <begin position="286"/>
        <end position="315"/>
    </location>
</feature>
<dbReference type="SMART" id="SM00831">
    <property type="entry name" value="Cation_ATPase_N"/>
    <property type="match status" value="1"/>
</dbReference>
<reference evidence="14" key="1">
    <citation type="submission" date="2017-08" db="EMBL/GenBank/DDBJ databases">
        <authorList>
            <person name="Imhoff J.F."/>
            <person name="Rahn T."/>
            <person name="Kuenzel S."/>
            <person name="Neulinger S.C."/>
        </authorList>
    </citation>
    <scope>NUCLEOTIDE SEQUENCE</scope>
    <source>
        <strain evidence="14">DSM 9154</strain>
    </source>
</reference>
<dbReference type="PANTHER" id="PTHR43294">
    <property type="entry name" value="SODIUM/POTASSIUM-TRANSPORTING ATPASE SUBUNIT ALPHA"/>
    <property type="match status" value="1"/>
</dbReference>
<evidence type="ECO:0000256" key="5">
    <source>
        <dbReference type="ARBA" id="ARBA00022741"/>
    </source>
</evidence>
<feature type="transmembrane region" description="Helical" evidence="12">
    <location>
        <begin position="879"/>
        <end position="900"/>
    </location>
</feature>
<dbReference type="InterPro" id="IPR023214">
    <property type="entry name" value="HAD_sf"/>
</dbReference>
<evidence type="ECO:0000256" key="10">
    <source>
        <dbReference type="ARBA" id="ARBA00023136"/>
    </source>
</evidence>
<dbReference type="Pfam" id="PF08282">
    <property type="entry name" value="Hydrolase_3"/>
    <property type="match status" value="1"/>
</dbReference>
<evidence type="ECO:0000313" key="15">
    <source>
        <dbReference type="Proteomes" id="UP000778970"/>
    </source>
</evidence>
<dbReference type="Pfam" id="PF00690">
    <property type="entry name" value="Cation_ATPase_N"/>
    <property type="match status" value="1"/>
</dbReference>
<feature type="transmembrane region" description="Helical" evidence="12">
    <location>
        <begin position="733"/>
        <end position="754"/>
    </location>
</feature>
<dbReference type="InterPro" id="IPR050510">
    <property type="entry name" value="Cation_transp_ATPase_P-type"/>
</dbReference>
<dbReference type="SUPFAM" id="SSF81660">
    <property type="entry name" value="Metal cation-transporting ATPase, ATP-binding domain N"/>
    <property type="match status" value="1"/>
</dbReference>
<proteinExistence type="inferred from homology"/>
<feature type="transmembrane region" description="Helical" evidence="12">
    <location>
        <begin position="95"/>
        <end position="111"/>
    </location>
</feature>
<comment type="subcellular location">
    <subcellularLocation>
        <location evidence="1">Endomembrane system</location>
        <topology evidence="1">Multi-pass membrane protein</topology>
    </subcellularLocation>
</comment>
<feature type="transmembrane region" description="Helical" evidence="12">
    <location>
        <begin position="702"/>
        <end position="727"/>
    </location>
</feature>
<feature type="transmembrane region" description="Helical" evidence="12">
    <location>
        <begin position="71"/>
        <end position="89"/>
    </location>
</feature>
<dbReference type="GO" id="GO:0030007">
    <property type="term" value="P:intracellular potassium ion homeostasis"/>
    <property type="evidence" value="ECO:0007669"/>
    <property type="project" value="TreeGrafter"/>
</dbReference>
<evidence type="ECO:0000259" key="13">
    <source>
        <dbReference type="SMART" id="SM00831"/>
    </source>
</evidence>
<keyword evidence="3" id="KW-0597">Phosphoprotein</keyword>
<dbReference type="SFLD" id="SFLDG00002">
    <property type="entry name" value="C1.7:_P-type_atpase_like"/>
    <property type="match status" value="1"/>
</dbReference>
<evidence type="ECO:0000256" key="1">
    <source>
        <dbReference type="ARBA" id="ARBA00004127"/>
    </source>
</evidence>
<feature type="transmembrane region" description="Helical" evidence="12">
    <location>
        <begin position="258"/>
        <end position="280"/>
    </location>
</feature>
<organism evidence="14 15">
    <name type="scientific">Rhodovibrio salinarum</name>
    <dbReference type="NCBI Taxonomy" id="1087"/>
    <lineage>
        <taxon>Bacteria</taxon>
        <taxon>Pseudomonadati</taxon>
        <taxon>Pseudomonadota</taxon>
        <taxon>Alphaproteobacteria</taxon>
        <taxon>Rhodospirillales</taxon>
        <taxon>Rhodovibrionaceae</taxon>
        <taxon>Rhodovibrio</taxon>
    </lineage>
</organism>
<dbReference type="FunFam" id="3.40.50.1000:FF:000001">
    <property type="entry name" value="Phospholipid-transporting ATPase IC"/>
    <property type="match status" value="1"/>
</dbReference>
<feature type="transmembrane region" description="Helical" evidence="12">
    <location>
        <begin position="775"/>
        <end position="797"/>
    </location>
</feature>
<dbReference type="Gene3D" id="1.20.1110.10">
    <property type="entry name" value="Calcium-transporting ATPase, transmembrane domain"/>
    <property type="match status" value="1"/>
</dbReference>
<keyword evidence="10 12" id="KW-0472">Membrane</keyword>
<evidence type="ECO:0000256" key="7">
    <source>
        <dbReference type="ARBA" id="ARBA00022842"/>
    </source>
</evidence>
<keyword evidence="6" id="KW-0067">ATP-binding</keyword>
<keyword evidence="5" id="KW-0547">Nucleotide-binding</keyword>
<dbReference type="InterPro" id="IPR023299">
    <property type="entry name" value="ATPase_P-typ_cyto_dom_N"/>
</dbReference>
<dbReference type="InterPro" id="IPR001757">
    <property type="entry name" value="P_typ_ATPase"/>
</dbReference>
<dbReference type="Proteomes" id="UP000778970">
    <property type="component" value="Unassembled WGS sequence"/>
</dbReference>
<dbReference type="Gene3D" id="3.40.1110.10">
    <property type="entry name" value="Calcium-transporting ATPase, cytoplasmic domain N"/>
    <property type="match status" value="1"/>
</dbReference>
<dbReference type="GO" id="GO:0005886">
    <property type="term" value="C:plasma membrane"/>
    <property type="evidence" value="ECO:0007669"/>
    <property type="project" value="TreeGrafter"/>
</dbReference>
<keyword evidence="7" id="KW-0460">Magnesium</keyword>
<evidence type="ECO:0000256" key="12">
    <source>
        <dbReference type="SAM" id="Phobius"/>
    </source>
</evidence>
<evidence type="ECO:0000256" key="3">
    <source>
        <dbReference type="ARBA" id="ARBA00022553"/>
    </source>
</evidence>
<feature type="transmembrane region" description="Helical" evidence="12">
    <location>
        <begin position="838"/>
        <end position="859"/>
    </location>
</feature>
<keyword evidence="4 12" id="KW-0812">Transmembrane</keyword>
<dbReference type="Gene3D" id="2.70.150.10">
    <property type="entry name" value="Calcium-transporting ATPase, cytoplasmic transduction domain A"/>
    <property type="match status" value="1"/>
</dbReference>
<dbReference type="InterPro" id="IPR004014">
    <property type="entry name" value="ATPase_P-typ_cation-transptr_N"/>
</dbReference>
<dbReference type="SUPFAM" id="SSF81653">
    <property type="entry name" value="Calcium ATPase, transduction domain A"/>
    <property type="match status" value="1"/>
</dbReference>
<dbReference type="PANTHER" id="PTHR43294:SF20">
    <property type="entry name" value="P-TYPE ATPASE"/>
    <property type="match status" value="1"/>
</dbReference>
<dbReference type="FunFam" id="2.70.150.10:FF:000160">
    <property type="entry name" value="Sarcoplasmic/endoplasmic reticulum calcium ATPase 1"/>
    <property type="match status" value="1"/>
</dbReference>
<keyword evidence="9 12" id="KW-1133">Transmembrane helix</keyword>
<dbReference type="GO" id="GO:0005524">
    <property type="term" value="F:ATP binding"/>
    <property type="evidence" value="ECO:0007669"/>
    <property type="project" value="UniProtKB-KW"/>
</dbReference>
<dbReference type="InterPro" id="IPR018303">
    <property type="entry name" value="ATPase_P-typ_P_site"/>
</dbReference>
<dbReference type="SFLD" id="SFLDF00027">
    <property type="entry name" value="p-type_atpase"/>
    <property type="match status" value="1"/>
</dbReference>
<feature type="compositionally biased region" description="Low complexity" evidence="11">
    <location>
        <begin position="23"/>
        <end position="33"/>
    </location>
</feature>
<dbReference type="GO" id="GO:0012505">
    <property type="term" value="C:endomembrane system"/>
    <property type="evidence" value="ECO:0007669"/>
    <property type="project" value="UniProtKB-SubCell"/>
</dbReference>
<sequence>MPDSQPVPDSNTPASQPPHARPADAVAADLATDTESGLSASEARERLTRHGPNRLPTAARRGPLKRFAQQFNNVLIYVLLAAGAVTGALGHWIDTGVILGVVLINAVIGFLQEGKAENALAAIAAMLSPQANVTRGGQRQQVPAEDLVPGDLVHLASGDKVPADLRLVRARSLQVQEAALTGESLAVDKDPQPVAVDADLGDRRGIAHSGTLVVSGRGTGVVVATGAATEIGRISSMLSRVETLTTPLLQQMAVFGRYLTAGILGLAAIAFGFGVLARGYGLDEMFLAAVGLAVAAIPEGLPAIMTITLAIGVSAMARRNAIIRRLPAVETLGAVTVICSDKTGTLTRNEMTVRRVATQDATFAVTGEGYGADGEITRDDTPVAAVDHPALTAAICAGDACNDAELSPDPEVPGDMRLSGNPVDGALKALALKSGGTPAGRRADTIPFESAHKFMASLQDRGDGQRVVWLKGAPERVLALCDQARSDGGDVPLDPEAWQARMDTLAGQGYRLLAVAERATHDGHQELSFPDIERGGFTLLALFALLDPARSEAADAVADCRSAGIAVKMITGDHAATAGAVARELGIGGDRPALTGRELDQMDDAQLAEAVAHTDVFARTTPEHKLRLVSALQAKGQVAAMTGDGVNDAPALKRADVGVAMGQRGTEAAKEAAEMVLGDDNFASIAAAVREGRIVYDNLKKAILFILPTNGGEAFTLLAAIAFGTLLPITPVQILWVNMVTAVTLALALAFEAGEPGVMRRPPRRRDEPILSGFLVWRVAFVSALLVLAVFGLFALARDRGMAIEEARTLAVNMLVAGEIVYLFNARRLNGPALSRDALASAGPAGLSVVLVLAIQMPFTYWGPMQTLFGTAGLSAGSWITIAAAGLALFAVVEVEKTLLRRFARARR</sequence>
<dbReference type="NCBIfam" id="TIGR01494">
    <property type="entry name" value="ATPase_P-type"/>
    <property type="match status" value="2"/>
</dbReference>
<dbReference type="GO" id="GO:0005391">
    <property type="term" value="F:P-type sodium:potassium-exchanging transporter activity"/>
    <property type="evidence" value="ECO:0007669"/>
    <property type="project" value="TreeGrafter"/>
</dbReference>
<dbReference type="EMBL" id="NRRE01000035">
    <property type="protein sequence ID" value="MBK1699200.1"/>
    <property type="molecule type" value="Genomic_DNA"/>
</dbReference>
<dbReference type="PROSITE" id="PS00154">
    <property type="entry name" value="ATPASE_E1_E2"/>
    <property type="match status" value="1"/>
</dbReference>
<dbReference type="RefSeq" id="WP_027289724.1">
    <property type="nucleotide sequence ID" value="NZ_NRRE01000035.1"/>
</dbReference>
<dbReference type="SFLD" id="SFLDS00003">
    <property type="entry name" value="Haloacid_Dehalogenase"/>
    <property type="match status" value="1"/>
</dbReference>
<evidence type="ECO:0000256" key="6">
    <source>
        <dbReference type="ARBA" id="ARBA00022840"/>
    </source>
</evidence>
<evidence type="ECO:0000256" key="11">
    <source>
        <dbReference type="SAM" id="MobiDB-lite"/>
    </source>
</evidence>
<keyword evidence="8" id="KW-1278">Translocase</keyword>
<dbReference type="GO" id="GO:1990573">
    <property type="term" value="P:potassium ion import across plasma membrane"/>
    <property type="evidence" value="ECO:0007669"/>
    <property type="project" value="TreeGrafter"/>
</dbReference>
<dbReference type="InterPro" id="IPR006068">
    <property type="entry name" value="ATPase_P-typ_cation-transptr_C"/>
</dbReference>
<reference evidence="14" key="2">
    <citation type="journal article" date="2020" name="Microorganisms">
        <title>Osmotic Adaptation and Compatible Solute Biosynthesis of Phototrophic Bacteria as Revealed from Genome Analyses.</title>
        <authorList>
            <person name="Imhoff J.F."/>
            <person name="Rahn T."/>
            <person name="Kunzel S."/>
            <person name="Keller A."/>
            <person name="Neulinger S.C."/>
        </authorList>
    </citation>
    <scope>NUCLEOTIDE SEQUENCE</scope>
    <source>
        <strain evidence="14">DSM 9154</strain>
    </source>
</reference>
<comment type="similarity">
    <text evidence="2">Belongs to the cation transport ATPase (P-type) (TC 3.A.3) family. Type IIA subfamily.</text>
</comment>
<dbReference type="PRINTS" id="PR00120">
    <property type="entry name" value="HATPASE"/>
</dbReference>
<dbReference type="GO" id="GO:0016887">
    <property type="term" value="F:ATP hydrolysis activity"/>
    <property type="evidence" value="ECO:0007669"/>
    <property type="project" value="InterPro"/>
</dbReference>
<evidence type="ECO:0000313" key="14">
    <source>
        <dbReference type="EMBL" id="MBK1699200.1"/>
    </source>
</evidence>
<dbReference type="GO" id="GO:0006883">
    <property type="term" value="P:intracellular sodium ion homeostasis"/>
    <property type="evidence" value="ECO:0007669"/>
    <property type="project" value="TreeGrafter"/>
</dbReference>
<feature type="transmembrane region" description="Helical" evidence="12">
    <location>
        <begin position="809"/>
        <end position="826"/>
    </location>
</feature>
<dbReference type="AlphaFoldDB" id="A0A934QMR0"/>
<dbReference type="SUPFAM" id="SSF56784">
    <property type="entry name" value="HAD-like"/>
    <property type="match status" value="1"/>
</dbReference>
<dbReference type="InterPro" id="IPR023298">
    <property type="entry name" value="ATPase_P-typ_TM_dom_sf"/>
</dbReference>
<comment type="caution">
    <text evidence="14">The sequence shown here is derived from an EMBL/GenBank/DDBJ whole genome shotgun (WGS) entry which is preliminary data.</text>
</comment>
<evidence type="ECO:0000256" key="9">
    <source>
        <dbReference type="ARBA" id="ARBA00022989"/>
    </source>
</evidence>
<dbReference type="InterPro" id="IPR036412">
    <property type="entry name" value="HAD-like_sf"/>
</dbReference>
<dbReference type="InterPro" id="IPR008250">
    <property type="entry name" value="ATPase_P-typ_transduc_dom_A_sf"/>
</dbReference>
<feature type="domain" description="Cation-transporting P-type ATPase N-terminal" evidence="13">
    <location>
        <begin position="17"/>
        <end position="91"/>
    </location>
</feature>
<evidence type="ECO:0000256" key="4">
    <source>
        <dbReference type="ARBA" id="ARBA00022692"/>
    </source>
</evidence>
<dbReference type="Gene3D" id="3.40.50.1000">
    <property type="entry name" value="HAD superfamily/HAD-like"/>
    <property type="match status" value="1"/>
</dbReference>
<dbReference type="GO" id="GO:0036376">
    <property type="term" value="P:sodium ion export across plasma membrane"/>
    <property type="evidence" value="ECO:0007669"/>
    <property type="project" value="TreeGrafter"/>
</dbReference>
<dbReference type="PRINTS" id="PR00119">
    <property type="entry name" value="CATATPASE"/>
</dbReference>
<dbReference type="InterPro" id="IPR044492">
    <property type="entry name" value="P_typ_ATPase_HD_dom"/>
</dbReference>
<evidence type="ECO:0000256" key="8">
    <source>
        <dbReference type="ARBA" id="ARBA00022967"/>
    </source>
</evidence>
<dbReference type="GO" id="GO:1902600">
    <property type="term" value="P:proton transmembrane transport"/>
    <property type="evidence" value="ECO:0007669"/>
    <property type="project" value="TreeGrafter"/>
</dbReference>
<name>A0A934QMR0_9PROT</name>